<dbReference type="Pfam" id="PF02780">
    <property type="entry name" value="Transketolase_C"/>
    <property type="match status" value="1"/>
</dbReference>
<organism evidence="5 6">
    <name type="scientific">Candidatus Nitrospira neomarina</name>
    <dbReference type="NCBI Taxonomy" id="3020899"/>
    <lineage>
        <taxon>Bacteria</taxon>
        <taxon>Pseudomonadati</taxon>
        <taxon>Nitrospirota</taxon>
        <taxon>Nitrospiria</taxon>
        <taxon>Nitrospirales</taxon>
        <taxon>Nitrospiraceae</taxon>
        <taxon>Nitrospira</taxon>
    </lineage>
</organism>
<dbReference type="AlphaFoldDB" id="A0AA96GKS3"/>
<dbReference type="Gene3D" id="3.40.50.970">
    <property type="match status" value="1"/>
</dbReference>
<name>A0AA96GKS3_9BACT</name>
<dbReference type="Proteomes" id="UP001302494">
    <property type="component" value="Chromosome"/>
</dbReference>
<evidence type="ECO:0000256" key="2">
    <source>
        <dbReference type="ARBA" id="ARBA00023002"/>
    </source>
</evidence>
<evidence type="ECO:0000313" key="6">
    <source>
        <dbReference type="Proteomes" id="UP001302494"/>
    </source>
</evidence>
<reference evidence="5 6" key="1">
    <citation type="submission" date="2023-01" db="EMBL/GenBank/DDBJ databases">
        <title>Cultivation and genomic characterization of new, ubiquitous marine nitrite-oxidizing bacteria from the Nitrospirales.</title>
        <authorList>
            <person name="Mueller A.J."/>
            <person name="Daebeler A."/>
            <person name="Herbold C.W."/>
            <person name="Kirkegaard R.H."/>
            <person name="Daims H."/>
        </authorList>
    </citation>
    <scope>NUCLEOTIDE SEQUENCE [LARGE SCALE GENOMIC DNA]</scope>
    <source>
        <strain evidence="5 6">DK</strain>
    </source>
</reference>
<dbReference type="RefSeq" id="WP_312746807.1">
    <property type="nucleotide sequence ID" value="NZ_CP116968.1"/>
</dbReference>
<protein>
    <submittedName>
        <fullName evidence="5">Transketolase C-terminal domain-containing protein</fullName>
    </submittedName>
</protein>
<dbReference type="InterPro" id="IPR005475">
    <property type="entry name" value="Transketolase-like_Pyr-bd"/>
</dbReference>
<feature type="domain" description="Transketolase-like pyrimidine-binding" evidence="4">
    <location>
        <begin position="28"/>
        <end position="204"/>
    </location>
</feature>
<dbReference type="Gene3D" id="3.40.50.920">
    <property type="match status" value="1"/>
</dbReference>
<dbReference type="InterPro" id="IPR033248">
    <property type="entry name" value="Transketolase_C"/>
</dbReference>
<accession>A0AA96GKS3</accession>
<sequence length="378" mass="41447">MLCNAAVTSRVNGQAASALRAKEGTEIMSYRDALHWTMHDALQRHDAVLILGQGVDDHKGIFGSTTGLSQAFGPDRVMDTPLAEEGMTGVAIGAALNGLYPIQTHIRADFSLLAMNQIINLAAKYKYMFGGRFDVPMLIRMIVGRSWGQGAQHSQSLQSLFAHIPGLQIVMPSSSQSILDTYPAVIDRYRGPVISFEHRLMYDLQFYVASPSTRQETEPFGSRLVRPGEEVTIVATSIMVLEAMRAAEHLALVSDIQCEVIDLHCVSSPDWDLVMHSVEKTGRLVVADTSWREYGVCAEVCRVVAERNPGCLKAPVVTLGMQPAPCPTAKCLEDLFYPDLRQLVDALAVLVTGKKSHGLPLPDTQSMADVYKRFKGPF</sequence>
<dbReference type="GO" id="GO:0016491">
    <property type="term" value="F:oxidoreductase activity"/>
    <property type="evidence" value="ECO:0007669"/>
    <property type="project" value="UniProtKB-KW"/>
</dbReference>
<evidence type="ECO:0000313" key="5">
    <source>
        <dbReference type="EMBL" id="WNM62822.1"/>
    </source>
</evidence>
<dbReference type="PANTHER" id="PTHR43257">
    <property type="entry name" value="PYRUVATE DEHYDROGENASE E1 COMPONENT BETA SUBUNIT"/>
    <property type="match status" value="1"/>
</dbReference>
<dbReference type="SUPFAM" id="SSF52922">
    <property type="entry name" value="TK C-terminal domain-like"/>
    <property type="match status" value="1"/>
</dbReference>
<comment type="cofactor">
    <cofactor evidence="1">
        <name>thiamine diphosphate</name>
        <dbReference type="ChEBI" id="CHEBI:58937"/>
    </cofactor>
</comment>
<keyword evidence="3" id="KW-0786">Thiamine pyrophosphate</keyword>
<dbReference type="PANTHER" id="PTHR43257:SF2">
    <property type="entry name" value="PYRUVATE DEHYDROGENASE E1 COMPONENT SUBUNIT BETA"/>
    <property type="match status" value="1"/>
</dbReference>
<dbReference type="SUPFAM" id="SSF52518">
    <property type="entry name" value="Thiamin diphosphate-binding fold (THDP-binding)"/>
    <property type="match status" value="1"/>
</dbReference>
<dbReference type="KEGG" id="nneo:PQG83_03475"/>
<dbReference type="EMBL" id="CP116968">
    <property type="protein sequence ID" value="WNM62822.1"/>
    <property type="molecule type" value="Genomic_DNA"/>
</dbReference>
<dbReference type="SMART" id="SM00861">
    <property type="entry name" value="Transket_pyr"/>
    <property type="match status" value="1"/>
</dbReference>
<evidence type="ECO:0000256" key="3">
    <source>
        <dbReference type="ARBA" id="ARBA00023052"/>
    </source>
</evidence>
<keyword evidence="2" id="KW-0560">Oxidoreductase</keyword>
<evidence type="ECO:0000256" key="1">
    <source>
        <dbReference type="ARBA" id="ARBA00001964"/>
    </source>
</evidence>
<evidence type="ECO:0000259" key="4">
    <source>
        <dbReference type="SMART" id="SM00861"/>
    </source>
</evidence>
<gene>
    <name evidence="5" type="ORF">PQG83_03475</name>
</gene>
<dbReference type="InterPro" id="IPR029061">
    <property type="entry name" value="THDP-binding"/>
</dbReference>
<proteinExistence type="predicted"/>
<keyword evidence="6" id="KW-1185">Reference proteome</keyword>
<dbReference type="InterPro" id="IPR009014">
    <property type="entry name" value="Transketo_C/PFOR_II"/>
</dbReference>
<dbReference type="Pfam" id="PF02779">
    <property type="entry name" value="Transket_pyr"/>
    <property type="match status" value="1"/>
</dbReference>